<feature type="domain" description="4Fe-4S ferredoxin-type" evidence="10">
    <location>
        <begin position="40"/>
        <end position="70"/>
    </location>
</feature>
<evidence type="ECO:0000313" key="12">
    <source>
        <dbReference type="Proteomes" id="UP000035036"/>
    </source>
</evidence>
<organism evidence="11 12">
    <name type="scientific">Geoalkalibacter subterraneus</name>
    <dbReference type="NCBI Taxonomy" id="483547"/>
    <lineage>
        <taxon>Bacteria</taxon>
        <taxon>Pseudomonadati</taxon>
        <taxon>Thermodesulfobacteriota</taxon>
        <taxon>Desulfuromonadia</taxon>
        <taxon>Desulfuromonadales</taxon>
        <taxon>Geoalkalibacteraceae</taxon>
        <taxon>Geoalkalibacter</taxon>
    </lineage>
</organism>
<dbReference type="AlphaFoldDB" id="A0A0B5FV21"/>
<evidence type="ECO:0000259" key="10">
    <source>
        <dbReference type="PROSITE" id="PS51379"/>
    </source>
</evidence>
<evidence type="ECO:0000256" key="1">
    <source>
        <dbReference type="ARBA" id="ARBA00004196"/>
    </source>
</evidence>
<keyword evidence="6" id="KW-0408">Iron</keyword>
<dbReference type="PROSITE" id="PS51257">
    <property type="entry name" value="PROKAR_LIPOPROTEIN"/>
    <property type="match status" value="1"/>
</dbReference>
<dbReference type="PROSITE" id="PS51318">
    <property type="entry name" value="TAT"/>
    <property type="match status" value="1"/>
</dbReference>
<evidence type="ECO:0000256" key="5">
    <source>
        <dbReference type="ARBA" id="ARBA00022737"/>
    </source>
</evidence>
<proteinExistence type="predicted"/>
<comment type="subunit">
    <text evidence="2">Heterodimer of a large and a small subunit.</text>
</comment>
<name>A0A0B5FV21_9BACT</name>
<feature type="domain" description="4Fe-4S ferredoxin-type" evidence="10">
    <location>
        <begin position="137"/>
        <end position="166"/>
    </location>
</feature>
<evidence type="ECO:0000256" key="9">
    <source>
        <dbReference type="SAM" id="SignalP"/>
    </source>
</evidence>
<dbReference type="GO" id="GO:0030313">
    <property type="term" value="C:cell envelope"/>
    <property type="evidence" value="ECO:0007669"/>
    <property type="project" value="UniProtKB-SubCell"/>
</dbReference>
<sequence length="309" mass="34013">MKIDRRKFLKLSAAAGGTAACSMASPAAAKGPKAPDPNWYGMLNDSTRCIGCKACQVACKKENKLEAESTLGEKRELGHEIYDSPRGLSADTYTVIKLHQDKVSGQSTFVKHQCLHCADPACASSCLVGAMKKQADGSVKYYKDICMGCRYCMVACPFSVPQFEWDRALPSITKCTLCSETRLKKGKQTACSEACPAGAITFGKRNDLLRIAKERIAKEPERYDENVYGEYEVGGTGVYYLTRKSVNFSALGLPDFGYRPVSDLTESIQHRIFQYFIPPIAVYGILGGIMYYNQRKKKNAGTEGGDNEF</sequence>
<comment type="subcellular location">
    <subcellularLocation>
        <location evidence="1">Cell envelope</location>
    </subcellularLocation>
</comment>
<accession>A0A0B5FV21</accession>
<dbReference type="GO" id="GO:0051539">
    <property type="term" value="F:4 iron, 4 sulfur cluster binding"/>
    <property type="evidence" value="ECO:0007669"/>
    <property type="project" value="UniProtKB-KW"/>
</dbReference>
<dbReference type="Proteomes" id="UP000035036">
    <property type="component" value="Chromosome"/>
</dbReference>
<dbReference type="RefSeq" id="WP_040201369.1">
    <property type="nucleotide sequence ID" value="NZ_CP010311.1"/>
</dbReference>
<reference evidence="11 12" key="1">
    <citation type="journal article" date="2015" name="Genome Announc.">
        <title>Genomes of Geoalkalibacter ferrihydriticus Z-0531T and Geoalkalibacter subterraneus Red1T, Two Haloalkaliphilic Metal-Reducing Deltaproteobacteria.</title>
        <authorList>
            <person name="Badalamenti J.P."/>
            <person name="Krajmalnik-Brown R."/>
            <person name="Torres C.I."/>
            <person name="Bond D.R."/>
        </authorList>
    </citation>
    <scope>NUCLEOTIDE SEQUENCE [LARGE SCALE GENOMIC DNA]</scope>
    <source>
        <strain evidence="11 12">Red1</strain>
    </source>
</reference>
<keyword evidence="8" id="KW-1133">Transmembrane helix</keyword>
<feature type="signal peptide" evidence="9">
    <location>
        <begin position="1"/>
        <end position="29"/>
    </location>
</feature>
<keyword evidence="5" id="KW-0677">Repeat</keyword>
<evidence type="ECO:0000256" key="7">
    <source>
        <dbReference type="ARBA" id="ARBA00023014"/>
    </source>
</evidence>
<dbReference type="KEGG" id="gsb:GSUB_14130"/>
<dbReference type="InterPro" id="IPR006311">
    <property type="entry name" value="TAT_signal"/>
</dbReference>
<keyword evidence="9" id="KW-0732">Signal</keyword>
<evidence type="ECO:0000256" key="2">
    <source>
        <dbReference type="ARBA" id="ARBA00011771"/>
    </source>
</evidence>
<dbReference type="PANTHER" id="PTHR43545">
    <property type="entry name" value="FORMATE DEHYDROGENASE, NITRATE-INDUCIBLE, IRON-SULFUR SUBUNIT"/>
    <property type="match status" value="1"/>
</dbReference>
<dbReference type="InterPro" id="IPR017896">
    <property type="entry name" value="4Fe4S_Fe-S-bd"/>
</dbReference>
<dbReference type="SUPFAM" id="SSF54862">
    <property type="entry name" value="4Fe-4S ferredoxins"/>
    <property type="match status" value="1"/>
</dbReference>
<keyword evidence="7" id="KW-0411">Iron-sulfur</keyword>
<evidence type="ECO:0000256" key="4">
    <source>
        <dbReference type="ARBA" id="ARBA00022723"/>
    </source>
</evidence>
<dbReference type="NCBIfam" id="NF008134">
    <property type="entry name" value="PRK10882.1"/>
    <property type="match status" value="1"/>
</dbReference>
<dbReference type="Gene3D" id="3.30.70.20">
    <property type="match status" value="2"/>
</dbReference>
<evidence type="ECO:0000256" key="6">
    <source>
        <dbReference type="ARBA" id="ARBA00023004"/>
    </source>
</evidence>
<dbReference type="GO" id="GO:0046872">
    <property type="term" value="F:metal ion binding"/>
    <property type="evidence" value="ECO:0007669"/>
    <property type="project" value="UniProtKB-KW"/>
</dbReference>
<dbReference type="PROSITE" id="PS00198">
    <property type="entry name" value="4FE4S_FER_1"/>
    <property type="match status" value="1"/>
</dbReference>
<feature type="chain" id="PRO_5002103120" description="4Fe-4S ferredoxin-type domain-containing protein" evidence="9">
    <location>
        <begin position="30"/>
        <end position="309"/>
    </location>
</feature>
<evidence type="ECO:0000256" key="8">
    <source>
        <dbReference type="SAM" id="Phobius"/>
    </source>
</evidence>
<keyword evidence="8" id="KW-0812">Transmembrane</keyword>
<dbReference type="PANTHER" id="PTHR43545:SF1">
    <property type="entry name" value="HYDROGENASE-2 OPERON PROTEIN HYBA"/>
    <property type="match status" value="1"/>
</dbReference>
<dbReference type="Pfam" id="PF13247">
    <property type="entry name" value="Fer4_11"/>
    <property type="match status" value="1"/>
</dbReference>
<dbReference type="NCBIfam" id="TIGR01409">
    <property type="entry name" value="TAT_signal_seq"/>
    <property type="match status" value="1"/>
</dbReference>
<dbReference type="EMBL" id="CP010311">
    <property type="protein sequence ID" value="AJF07461.1"/>
    <property type="molecule type" value="Genomic_DNA"/>
</dbReference>
<dbReference type="InterPro" id="IPR017900">
    <property type="entry name" value="4Fe4S_Fe_S_CS"/>
</dbReference>
<dbReference type="HOGENOM" id="CLU_043374_0_0_7"/>
<evidence type="ECO:0000313" key="11">
    <source>
        <dbReference type="EMBL" id="AJF07461.1"/>
    </source>
</evidence>
<keyword evidence="8" id="KW-0472">Membrane</keyword>
<feature type="transmembrane region" description="Helical" evidence="8">
    <location>
        <begin position="272"/>
        <end position="292"/>
    </location>
</feature>
<dbReference type="OrthoDB" id="9789030at2"/>
<dbReference type="PROSITE" id="PS51379">
    <property type="entry name" value="4FE4S_FER_2"/>
    <property type="match status" value="2"/>
</dbReference>
<dbReference type="STRING" id="483547.GSUB_14130"/>
<dbReference type="InterPro" id="IPR019546">
    <property type="entry name" value="TAT_signal_bac_arc"/>
</dbReference>
<dbReference type="InterPro" id="IPR051555">
    <property type="entry name" value="FDH_Electron_Transfer_Unit"/>
</dbReference>
<keyword evidence="4" id="KW-0479">Metal-binding</keyword>
<keyword evidence="12" id="KW-1185">Reference proteome</keyword>
<gene>
    <name evidence="11" type="ORF">GSUB_14130</name>
</gene>
<evidence type="ECO:0000256" key="3">
    <source>
        <dbReference type="ARBA" id="ARBA00022485"/>
    </source>
</evidence>
<protein>
    <recommendedName>
        <fullName evidence="10">4Fe-4S ferredoxin-type domain-containing protein</fullName>
    </recommendedName>
</protein>
<keyword evidence="3" id="KW-0004">4Fe-4S</keyword>
<dbReference type="CDD" id="cd10561">
    <property type="entry name" value="HybA_like"/>
    <property type="match status" value="1"/>
</dbReference>